<proteinExistence type="predicted"/>
<comment type="caution">
    <text evidence="1">The sequence shown here is derived from an EMBL/GenBank/DDBJ whole genome shotgun (WGS) entry which is preliminary data.</text>
</comment>
<gene>
    <name evidence="1" type="ORF">D0Z00_000247</name>
</gene>
<reference evidence="1 2" key="1">
    <citation type="journal article" date="2020" name="Front. Microbiol.">
        <title>Phenotypic and Genetic Characterization of the Cheese Ripening Yeast Geotrichum candidum.</title>
        <authorList>
            <person name="Perkins V."/>
            <person name="Vignola S."/>
            <person name="Lessard M.H."/>
            <person name="Plante P.L."/>
            <person name="Corbeil J."/>
            <person name="Dugat-Bony E."/>
            <person name="Frenette M."/>
            <person name="Labrie S."/>
        </authorList>
    </citation>
    <scope>NUCLEOTIDE SEQUENCE [LARGE SCALE GENOMIC DNA]</scope>
    <source>
        <strain evidence="1 2">LMA-1147</strain>
    </source>
</reference>
<organism evidence="1 2">
    <name type="scientific">Geotrichum galactomycetum</name>
    <dbReference type="NCBI Taxonomy" id="27317"/>
    <lineage>
        <taxon>Eukaryota</taxon>
        <taxon>Fungi</taxon>
        <taxon>Dikarya</taxon>
        <taxon>Ascomycota</taxon>
        <taxon>Saccharomycotina</taxon>
        <taxon>Dipodascomycetes</taxon>
        <taxon>Dipodascales</taxon>
        <taxon>Dipodascaceae</taxon>
        <taxon>Geotrichum</taxon>
    </lineage>
</organism>
<name>A0ACB6VAC7_9ASCO</name>
<sequence>MRPQALNPLRQASQRLNLLKRTARHLSTAAPAAESKWYAGWRKWLVAGTTGVTGYFIGSSNYPHFSRPRDAADIQHEIDTVPEYKYIYNHPFTKQLRADPNIVESRYHDRIPLLHRDNMLTTGLLAGKGMLTVEPIIFRNKETGHCFFFYHVGTKLDGHDGIVHGGLLATLIDEGLTRCGFPYLPSKYGVTGNLNLNYRAPVRADSYIVLETSVTEVKGRKVVVKGHLRALSDNKPELSMLLVESDVVLVEPKWAKYFTWLINKD</sequence>
<dbReference type="Proteomes" id="UP000744676">
    <property type="component" value="Unassembled WGS sequence"/>
</dbReference>
<protein>
    <submittedName>
        <fullName evidence="1">Uncharacterized protein</fullName>
    </submittedName>
</protein>
<evidence type="ECO:0000313" key="1">
    <source>
        <dbReference type="EMBL" id="KAF5102755.1"/>
    </source>
</evidence>
<keyword evidence="2" id="KW-1185">Reference proteome</keyword>
<evidence type="ECO:0000313" key="2">
    <source>
        <dbReference type="Proteomes" id="UP000744676"/>
    </source>
</evidence>
<accession>A0ACB6VAC7</accession>
<dbReference type="EMBL" id="QVQA01000003">
    <property type="protein sequence ID" value="KAF5102755.1"/>
    <property type="molecule type" value="Genomic_DNA"/>
</dbReference>